<dbReference type="EMBL" id="KQ988199">
    <property type="protein sequence ID" value="KZV56447.1"/>
    <property type="molecule type" value="Genomic_DNA"/>
</dbReference>
<name>A0A2Z7DB22_9LAMI</name>
<gene>
    <name evidence="2" type="ORF">F511_08345</name>
</gene>
<evidence type="ECO:0000256" key="1">
    <source>
        <dbReference type="SAM" id="MobiDB-lite"/>
    </source>
</evidence>
<evidence type="ECO:0008006" key="4">
    <source>
        <dbReference type="Google" id="ProtNLM"/>
    </source>
</evidence>
<proteinExistence type="predicted"/>
<dbReference type="AlphaFoldDB" id="A0A2Z7DB22"/>
<sequence length="527" mass="59087">MQGNSPVKLRFDLASSVSCNASQFSAQDYPVFTPRDEDESLPGHAEIWGDNSSDRENVDEIVSNDYRLQHPFSRKGLTSRMVSFDGLISTTEDRNSAVCSCNNNITVLGASPGPESRMSRRSSLGDLTLVPASSCNKCKPALLSSESDGVTKISKKSNMIVPYTGSHSSPNSQPASKGMNFSCLFPRIKKKNKGDCSPVRAITEEVISEIVSTETLKKELMQANESRDAALVEVGEVKSVLGELGHKLEYLETYCEGLKKALQLKSPQSHPPNNEKSVYGNGENPMPVSEQELIEGFSQFVSESRRAVKQFCKILVGQIQETDHILVNNVNLLLKPYKLSLNSKYSKPVLLHLESVINQSLFQDFDNIVFQRNGASKILDPKQDRHAKLGSFVALRSLCWDEVLHKGINHYNDEFSKFCDDKMGGILATLRWTKPWSEQLLQAFFAAAKSIWLLHLLAFSSDPPFRIMRVDENRPFEARYMEDVLAERQRLLVPGRVKVMVFPGFYVLDRVVRCKVLSKYNKSMTQN</sequence>
<dbReference type="PANTHER" id="PTHR31029">
    <property type="entry name" value="CYCLIN-DEPENDENT KINASE-LIKE PROTEIN"/>
    <property type="match status" value="1"/>
</dbReference>
<dbReference type="PANTHER" id="PTHR31029:SF3">
    <property type="entry name" value="IRK-INTERACTING PROTEIN"/>
    <property type="match status" value="1"/>
</dbReference>
<evidence type="ECO:0000313" key="2">
    <source>
        <dbReference type="EMBL" id="KZV56447.1"/>
    </source>
</evidence>
<evidence type="ECO:0000313" key="3">
    <source>
        <dbReference type="Proteomes" id="UP000250235"/>
    </source>
</evidence>
<feature type="region of interest" description="Disordered" evidence="1">
    <location>
        <begin position="264"/>
        <end position="283"/>
    </location>
</feature>
<keyword evidence="3" id="KW-1185">Reference proteome</keyword>
<reference evidence="2 3" key="1">
    <citation type="journal article" date="2015" name="Proc. Natl. Acad. Sci. U.S.A.">
        <title>The resurrection genome of Boea hygrometrica: A blueprint for survival of dehydration.</title>
        <authorList>
            <person name="Xiao L."/>
            <person name="Yang G."/>
            <person name="Zhang L."/>
            <person name="Yang X."/>
            <person name="Zhao S."/>
            <person name="Ji Z."/>
            <person name="Zhou Q."/>
            <person name="Hu M."/>
            <person name="Wang Y."/>
            <person name="Chen M."/>
            <person name="Xu Y."/>
            <person name="Jin H."/>
            <person name="Xiao X."/>
            <person name="Hu G."/>
            <person name="Bao F."/>
            <person name="Hu Y."/>
            <person name="Wan P."/>
            <person name="Li L."/>
            <person name="Deng X."/>
            <person name="Kuang T."/>
            <person name="Xiang C."/>
            <person name="Zhu J.K."/>
            <person name="Oliver M.J."/>
            <person name="He Y."/>
        </authorList>
    </citation>
    <scope>NUCLEOTIDE SEQUENCE [LARGE SCALE GENOMIC DNA]</scope>
    <source>
        <strain evidence="3">cv. XS01</strain>
    </source>
</reference>
<feature type="compositionally biased region" description="Polar residues" evidence="1">
    <location>
        <begin position="265"/>
        <end position="276"/>
    </location>
</feature>
<accession>A0A2Z7DB22</accession>
<protein>
    <recommendedName>
        <fullName evidence="4">IRK-interacting protein</fullName>
    </recommendedName>
</protein>
<dbReference type="OrthoDB" id="785851at2759"/>
<dbReference type="InterPro" id="IPR042316">
    <property type="entry name" value="IRKI-like"/>
</dbReference>
<dbReference type="Proteomes" id="UP000250235">
    <property type="component" value="Unassembled WGS sequence"/>
</dbReference>
<organism evidence="2 3">
    <name type="scientific">Dorcoceras hygrometricum</name>
    <dbReference type="NCBI Taxonomy" id="472368"/>
    <lineage>
        <taxon>Eukaryota</taxon>
        <taxon>Viridiplantae</taxon>
        <taxon>Streptophyta</taxon>
        <taxon>Embryophyta</taxon>
        <taxon>Tracheophyta</taxon>
        <taxon>Spermatophyta</taxon>
        <taxon>Magnoliopsida</taxon>
        <taxon>eudicotyledons</taxon>
        <taxon>Gunneridae</taxon>
        <taxon>Pentapetalae</taxon>
        <taxon>asterids</taxon>
        <taxon>lamiids</taxon>
        <taxon>Lamiales</taxon>
        <taxon>Gesneriaceae</taxon>
        <taxon>Didymocarpoideae</taxon>
        <taxon>Trichosporeae</taxon>
        <taxon>Loxocarpinae</taxon>
        <taxon>Dorcoceras</taxon>
    </lineage>
</organism>